<dbReference type="InterPro" id="IPR056978">
    <property type="entry name" value="CC4_RECK"/>
</dbReference>
<dbReference type="PANTHER" id="PTHR13487:SF3">
    <property type="entry name" value="REVERSION-INDUCING CYSTEINE-RICH PROTEIN WITH KAZAL MOTIFS"/>
    <property type="match status" value="1"/>
</dbReference>
<feature type="chain" id="PRO_5032682819" evidence="1">
    <location>
        <begin position="22"/>
        <end position="975"/>
    </location>
</feature>
<dbReference type="Pfam" id="PF07648">
    <property type="entry name" value="Kazal_2"/>
    <property type="match status" value="3"/>
</dbReference>
<dbReference type="InterPro" id="IPR039016">
    <property type="entry name" value="RECK"/>
</dbReference>
<name>A0A836JRZ1_9HYME</name>
<dbReference type="Pfam" id="PF22961">
    <property type="entry name" value="RECK-like_N"/>
    <property type="match status" value="1"/>
</dbReference>
<dbReference type="Pfam" id="PF23332">
    <property type="entry name" value="CC4_RECK"/>
    <property type="match status" value="2"/>
</dbReference>
<dbReference type="GO" id="GO:0030198">
    <property type="term" value="P:extracellular matrix organization"/>
    <property type="evidence" value="ECO:0007669"/>
    <property type="project" value="TreeGrafter"/>
</dbReference>
<evidence type="ECO:0000313" key="3">
    <source>
        <dbReference type="EMBL" id="KAG5329805.1"/>
    </source>
</evidence>
<dbReference type="GO" id="GO:0008191">
    <property type="term" value="F:metalloendopeptidase inhibitor activity"/>
    <property type="evidence" value="ECO:0007669"/>
    <property type="project" value="InterPro"/>
</dbReference>
<dbReference type="PROSITE" id="PS51465">
    <property type="entry name" value="KAZAL_2"/>
    <property type="match status" value="1"/>
</dbReference>
<dbReference type="SUPFAM" id="SSF100895">
    <property type="entry name" value="Kazal-type serine protease inhibitors"/>
    <property type="match status" value="2"/>
</dbReference>
<keyword evidence="1" id="KW-0732">Signal</keyword>
<dbReference type="GO" id="GO:0005886">
    <property type="term" value="C:plasma membrane"/>
    <property type="evidence" value="ECO:0007669"/>
    <property type="project" value="TreeGrafter"/>
</dbReference>
<dbReference type="Pfam" id="PF22955">
    <property type="entry name" value="EGF2_RECK"/>
    <property type="match status" value="1"/>
</dbReference>
<evidence type="ECO:0000259" key="2">
    <source>
        <dbReference type="PROSITE" id="PS51465"/>
    </source>
</evidence>
<evidence type="ECO:0000313" key="4">
    <source>
        <dbReference type="Proteomes" id="UP000669903"/>
    </source>
</evidence>
<organism evidence="3 4">
    <name type="scientific">Acromyrmex charruanus</name>
    <dbReference type="NCBI Taxonomy" id="2715315"/>
    <lineage>
        <taxon>Eukaryota</taxon>
        <taxon>Metazoa</taxon>
        <taxon>Ecdysozoa</taxon>
        <taxon>Arthropoda</taxon>
        <taxon>Hexapoda</taxon>
        <taxon>Insecta</taxon>
        <taxon>Pterygota</taxon>
        <taxon>Neoptera</taxon>
        <taxon>Endopterygota</taxon>
        <taxon>Hymenoptera</taxon>
        <taxon>Apocrita</taxon>
        <taxon>Aculeata</taxon>
        <taxon>Formicoidea</taxon>
        <taxon>Formicidae</taxon>
        <taxon>Myrmicinae</taxon>
        <taxon>Acromyrmex</taxon>
    </lineage>
</organism>
<dbReference type="Proteomes" id="UP000669903">
    <property type="component" value="Unassembled WGS sequence"/>
</dbReference>
<dbReference type="SMART" id="SM00280">
    <property type="entry name" value="KAZAL"/>
    <property type="match status" value="3"/>
</dbReference>
<evidence type="ECO:0000256" key="1">
    <source>
        <dbReference type="SAM" id="SignalP"/>
    </source>
</evidence>
<dbReference type="AlphaFoldDB" id="A0A836JRZ1"/>
<dbReference type="EMBL" id="JAANIC010006010">
    <property type="protein sequence ID" value="KAG5329805.1"/>
    <property type="molecule type" value="Genomic_DNA"/>
</dbReference>
<dbReference type="PANTHER" id="PTHR13487">
    <property type="entry name" value="SERINE PROTEASE INHIBITOR"/>
    <property type="match status" value="1"/>
</dbReference>
<dbReference type="InterPro" id="IPR056976">
    <property type="entry name" value="EGF1_RECK"/>
</dbReference>
<keyword evidence="4" id="KW-1185">Reference proteome</keyword>
<reference evidence="3" key="1">
    <citation type="submission" date="2020-03" db="EMBL/GenBank/DDBJ databases">
        <title>Relaxed selection underlies rapid genomic changes in the transitions from sociality to social parasitism in ants.</title>
        <authorList>
            <person name="Bi X."/>
        </authorList>
    </citation>
    <scope>NUCLEOTIDE SEQUENCE</scope>
    <source>
        <strain evidence="3">BGI-DK2014a</strain>
        <tissue evidence="3">Whole body</tissue>
    </source>
</reference>
<dbReference type="InterPro" id="IPR056977">
    <property type="entry name" value="FnI_RECK"/>
</dbReference>
<dbReference type="InterPro" id="IPR002350">
    <property type="entry name" value="Kazal_dom"/>
</dbReference>
<comment type="caution">
    <text evidence="3">The sequence shown here is derived from an EMBL/GenBank/DDBJ whole genome shotgun (WGS) entry which is preliminary data.</text>
</comment>
<dbReference type="InterPro" id="IPR056979">
    <property type="entry name" value="FZ_RECK"/>
</dbReference>
<protein>
    <submittedName>
        <fullName evidence="3">RECK protein</fullName>
    </submittedName>
</protein>
<dbReference type="Pfam" id="PF25027">
    <property type="entry name" value="EGF1_RECK"/>
    <property type="match status" value="1"/>
</dbReference>
<proteinExistence type="predicted"/>
<feature type="non-terminal residue" evidence="3">
    <location>
        <position position="1"/>
    </location>
</feature>
<feature type="non-terminal residue" evidence="3">
    <location>
        <position position="975"/>
    </location>
</feature>
<dbReference type="InterPro" id="IPR055110">
    <property type="entry name" value="RECK-like_N"/>
</dbReference>
<dbReference type="Gene3D" id="3.30.60.30">
    <property type="match status" value="2"/>
</dbReference>
<dbReference type="InterPro" id="IPR055134">
    <property type="entry name" value="EGF2_RECK_dom"/>
</dbReference>
<dbReference type="Pfam" id="PF25028">
    <property type="entry name" value="FnI_RECK"/>
    <property type="match status" value="1"/>
</dbReference>
<accession>A0A836JRZ1</accession>
<feature type="signal peptide" evidence="1">
    <location>
        <begin position="1"/>
        <end position="21"/>
    </location>
</feature>
<dbReference type="Pfam" id="PF23298">
    <property type="entry name" value="FZ_RECK"/>
    <property type="match status" value="1"/>
</dbReference>
<sequence>MHHLTMLVITAVVTILAPVLAGNPFLNAAQEMSCCLLAAGSCRNVCSKISLVVLGAEIEARENATQRLLEFCSMELRGDDFMKDDLRTRGRAIGRLCHFTFFTIPFFLFLLFFATTMLDFWSCVNTTLNELKRNEDWTGRRCCRLAQNPTCRTTCALSGSTNELNESCRPSDEPEFFFCLEKREEAERCCSNVSNDTCRAICKDIFYKPSKQSNLKLYSSKGCFHQIPKCLKSIAEVKHAEDPKQHLHCCDEATTAACLDTCRSILHTATTDQEIMDALAEKCSPVLPQSPMWSCLLKSGSTKPTRLPLNAGKLTCCTKATKLFCQNLCWRAFQADWETAWVQLDVQCLSSNSEGELRRCLEDADDSCEIGCSGLSYCARFNDRPTTLFRTCTTAADEAAKWEADHWSRGSIIRGLGVPVRVAASCPAETLRAAACLLQLRPCETRMHETRLCREDCLELMASCVDWSSVTGSHTAATLCAKLSPGRPDAPCVSLGPFLDNSQNDEAVIHPDEDITTPCKRNPCPQGQLCVVQPNGAKIYRCVPACSLGEMSKQLVPVGSWIQIPRFDQQGCLKICQCTTRGLEKCRTLNCFNFKSCWVHDRFIQHKSHFYLDCNSCYCFEGEFTCSKRSCGELRMLSLPCDCPAHYVPVCGRLGFTFASACLAKCAGLSTTEVEFGSCSSRHPCVHNPCNSSERCVRRPRVCLTALHKPCRQYECVPIDCNPRDESSGPVCDQENRQYPSVCAMIRAGTILGYRGPCLKGCSLRDWVCGINGETYANECAAWADKVVVDYEGPCVAVGLIGDETKPRCGDAVQCPPLKEPYCVGVTPPGACCPVCGGAARLFYSKKQVDRIYYMMDEETDKDSVTLEALLVALGRQLQVAQCALRGMMTPDRDIFIVVQPITKKPSMLQLRACVTETEKLVTRISERSPLIVAEVPLGSLNRAEIAHSYISSAINIRAWLTTIAVTIFLLNILS</sequence>
<dbReference type="InterPro" id="IPR036058">
    <property type="entry name" value="Kazal_dom_sf"/>
</dbReference>
<gene>
    <name evidence="3" type="primary">Reck</name>
    <name evidence="3" type="ORF">G6Z76_0003123</name>
</gene>
<feature type="domain" description="Kazal-like" evidence="2">
    <location>
        <begin position="620"/>
        <end position="681"/>
    </location>
</feature>